<evidence type="ECO:0000313" key="2">
    <source>
        <dbReference type="Proteomes" id="UP001152795"/>
    </source>
</evidence>
<dbReference type="Proteomes" id="UP001152795">
    <property type="component" value="Unassembled WGS sequence"/>
</dbReference>
<evidence type="ECO:0000313" key="1">
    <source>
        <dbReference type="EMBL" id="CAB3977586.1"/>
    </source>
</evidence>
<proteinExistence type="predicted"/>
<sequence>MRWQCIFTALAQVFRGLKIHFSPWAIQLACPGAKLPTRKQLADDGAGGLLDECYQKVKEEVNKVLSTDGQFVCLTSDAWSNVANDPVVNYMAVSPTKSLFLEADVSGGGPAEYPAGYPFEDLLHFAIDCKDVVSFFHNQHVPKAKLKKALAAAKLSGLVQPVPTR</sequence>
<dbReference type="EMBL" id="CACRXK020000056">
    <property type="protein sequence ID" value="CAB3977586.1"/>
    <property type="molecule type" value="Genomic_DNA"/>
</dbReference>
<name>A0A6S7FP15_PARCT</name>
<dbReference type="OrthoDB" id="4951847at2759"/>
<organism evidence="1 2">
    <name type="scientific">Paramuricea clavata</name>
    <name type="common">Red gorgonian</name>
    <name type="synonym">Violescent sea-whip</name>
    <dbReference type="NCBI Taxonomy" id="317549"/>
    <lineage>
        <taxon>Eukaryota</taxon>
        <taxon>Metazoa</taxon>
        <taxon>Cnidaria</taxon>
        <taxon>Anthozoa</taxon>
        <taxon>Octocorallia</taxon>
        <taxon>Malacalcyonacea</taxon>
        <taxon>Plexauridae</taxon>
        <taxon>Paramuricea</taxon>
    </lineage>
</organism>
<dbReference type="AlphaFoldDB" id="A0A6S7FP15"/>
<accession>A0A6S7FP15</accession>
<reference evidence="1" key="1">
    <citation type="submission" date="2020-04" db="EMBL/GenBank/DDBJ databases">
        <authorList>
            <person name="Alioto T."/>
            <person name="Alioto T."/>
            <person name="Gomez Garrido J."/>
        </authorList>
    </citation>
    <scope>NUCLEOTIDE SEQUENCE</scope>
    <source>
        <strain evidence="1">A484AB</strain>
    </source>
</reference>
<gene>
    <name evidence="1" type="ORF">PACLA_8A010000</name>
</gene>
<keyword evidence="2" id="KW-1185">Reference proteome</keyword>
<comment type="caution">
    <text evidence="1">The sequence shown here is derived from an EMBL/GenBank/DDBJ whole genome shotgun (WGS) entry which is preliminary data.</text>
</comment>
<protein>
    <submittedName>
        <fullName evidence="1">Uncharacterized protein</fullName>
    </submittedName>
</protein>